<accession>A0AA48KQC7</accession>
<dbReference type="InterPro" id="IPR016187">
    <property type="entry name" value="CTDL_fold"/>
</dbReference>
<dbReference type="InterPro" id="IPR042095">
    <property type="entry name" value="SUMF_sf"/>
</dbReference>
<evidence type="ECO:0000313" key="3">
    <source>
        <dbReference type="Proteomes" id="UP001333710"/>
    </source>
</evidence>
<dbReference type="Pfam" id="PF03781">
    <property type="entry name" value="FGE-sulfatase"/>
    <property type="match status" value="1"/>
</dbReference>
<dbReference type="InterPro" id="IPR051043">
    <property type="entry name" value="Sulfatase_Mod_Factor_Kinase"/>
</dbReference>
<evidence type="ECO:0000259" key="1">
    <source>
        <dbReference type="Pfam" id="PF03781"/>
    </source>
</evidence>
<dbReference type="PANTHER" id="PTHR23150:SF19">
    <property type="entry name" value="FORMYLGLYCINE-GENERATING ENZYME"/>
    <property type="match status" value="1"/>
</dbReference>
<dbReference type="Gene3D" id="3.90.1580.10">
    <property type="entry name" value="paralog of FGE (formylglycine-generating enzyme)"/>
    <property type="match status" value="1"/>
</dbReference>
<dbReference type="InterPro" id="IPR005532">
    <property type="entry name" value="SUMF_dom"/>
</dbReference>
<sequence>MNDNTAQKFRLPTEAEWEYAARAGSTSKYSWGDTVDCTQAQFGQSGNNSDCGDEGKTAPVKSYEPNNYGLYDMHGNAWEWVQDCYNDSYIGAPSDGSAWMTGYCHLAVIRGGGWYFPAGSMSSAFRGRNERRFGNDWTGFRLAQDL</sequence>
<evidence type="ECO:0000313" key="2">
    <source>
        <dbReference type="EMBL" id="BDX06363.1"/>
    </source>
</evidence>
<gene>
    <name evidence="2" type="ORF">MACH26_18840</name>
</gene>
<dbReference type="KEGG" id="pmaw:MACH26_18840"/>
<protein>
    <recommendedName>
        <fullName evidence="1">Sulfatase-modifying factor enzyme-like domain-containing protein</fullName>
    </recommendedName>
</protein>
<dbReference type="GO" id="GO:0120147">
    <property type="term" value="F:formylglycine-generating oxidase activity"/>
    <property type="evidence" value="ECO:0007669"/>
    <property type="project" value="TreeGrafter"/>
</dbReference>
<dbReference type="PANTHER" id="PTHR23150">
    <property type="entry name" value="SULFATASE MODIFYING FACTOR 1, 2"/>
    <property type="match status" value="1"/>
</dbReference>
<dbReference type="EMBL" id="AP027272">
    <property type="protein sequence ID" value="BDX06363.1"/>
    <property type="molecule type" value="Genomic_DNA"/>
</dbReference>
<keyword evidence="3" id="KW-1185">Reference proteome</keyword>
<reference evidence="2" key="1">
    <citation type="submission" date="2023-01" db="EMBL/GenBank/DDBJ databases">
        <title>Complete genome sequence of Planctobacterium marinum strain Dej080120_11.</title>
        <authorList>
            <person name="Ueki S."/>
            <person name="Maruyama F."/>
        </authorList>
    </citation>
    <scope>NUCLEOTIDE SEQUENCE</scope>
    <source>
        <strain evidence="2">Dej080120_11</strain>
    </source>
</reference>
<dbReference type="Proteomes" id="UP001333710">
    <property type="component" value="Chromosome"/>
</dbReference>
<feature type="domain" description="Sulfatase-modifying factor enzyme-like" evidence="1">
    <location>
        <begin position="10"/>
        <end position="143"/>
    </location>
</feature>
<dbReference type="SUPFAM" id="SSF56436">
    <property type="entry name" value="C-type lectin-like"/>
    <property type="match status" value="1"/>
</dbReference>
<name>A0AA48KQC7_9ALTE</name>
<organism evidence="2 3">
    <name type="scientific">Planctobacterium marinum</name>
    <dbReference type="NCBI Taxonomy" id="1631968"/>
    <lineage>
        <taxon>Bacteria</taxon>
        <taxon>Pseudomonadati</taxon>
        <taxon>Pseudomonadota</taxon>
        <taxon>Gammaproteobacteria</taxon>
        <taxon>Alteromonadales</taxon>
        <taxon>Alteromonadaceae</taxon>
        <taxon>Planctobacterium</taxon>
    </lineage>
</organism>
<proteinExistence type="predicted"/>
<dbReference type="AlphaFoldDB" id="A0AA48KQC7"/>
<dbReference type="RefSeq" id="WP_338292382.1">
    <property type="nucleotide sequence ID" value="NZ_AP027272.1"/>
</dbReference>